<dbReference type="GO" id="GO:0090563">
    <property type="term" value="F:protein-phosphocysteine-sugar phosphotransferase activity"/>
    <property type="evidence" value="ECO:0007669"/>
    <property type="project" value="TreeGrafter"/>
</dbReference>
<dbReference type="EMBL" id="SSSN01000004">
    <property type="protein sequence ID" value="THG34667.1"/>
    <property type="molecule type" value="Genomic_DNA"/>
</dbReference>
<dbReference type="RefSeq" id="WP_136423904.1">
    <property type="nucleotide sequence ID" value="NZ_SSSN01000004.1"/>
</dbReference>
<dbReference type="GO" id="GO:0016301">
    <property type="term" value="F:kinase activity"/>
    <property type="evidence" value="ECO:0007669"/>
    <property type="project" value="UniProtKB-KW"/>
</dbReference>
<evidence type="ECO:0000256" key="1">
    <source>
        <dbReference type="ARBA" id="ARBA00002434"/>
    </source>
</evidence>
<evidence type="ECO:0000256" key="5">
    <source>
        <dbReference type="ARBA" id="ARBA00022597"/>
    </source>
</evidence>
<protein>
    <recommendedName>
        <fullName evidence="2">Mannitol-specific phosphotransferase enzyme IIA component</fullName>
    </recommendedName>
    <alternativeName>
        <fullName evidence="10">EIIA</fullName>
    </alternativeName>
    <alternativeName>
        <fullName evidence="11">EIII</fullName>
    </alternativeName>
    <alternativeName>
        <fullName evidence="9">PTS system mannitol-specific EIIA component</fullName>
    </alternativeName>
</protein>
<dbReference type="InterPro" id="IPR050893">
    <property type="entry name" value="Sugar_PTS"/>
</dbReference>
<organism evidence="13 14">
    <name type="scientific">Orlajensenia flava</name>
    <dbReference type="NCBI Taxonomy" id="2565934"/>
    <lineage>
        <taxon>Bacteria</taxon>
        <taxon>Bacillati</taxon>
        <taxon>Actinomycetota</taxon>
        <taxon>Actinomycetes</taxon>
        <taxon>Micrococcales</taxon>
        <taxon>Microbacteriaceae</taxon>
        <taxon>Orlajensenia</taxon>
    </lineage>
</organism>
<evidence type="ECO:0000256" key="7">
    <source>
        <dbReference type="ARBA" id="ARBA00022683"/>
    </source>
</evidence>
<evidence type="ECO:0000256" key="3">
    <source>
        <dbReference type="ARBA" id="ARBA00022448"/>
    </source>
</evidence>
<sequence>MSDPILSQDSVRLADGPVSRDDAIRAAGAILVERGAVEPAYVDAMLEREGSVSTYMGNFLAIPHGTNDAKDAIKASALSFIRYPDAVDWNGDEVRFVVGIAGIDNEHLEILSKIAIIFSDDDEVAKLVAAGSAEELYALLGEVNEG</sequence>
<gene>
    <name evidence="13" type="ORF">E6C70_07565</name>
</gene>
<accession>A0A4V3WU74</accession>
<name>A0A4V3WU74_9MICO</name>
<evidence type="ECO:0000256" key="11">
    <source>
        <dbReference type="ARBA" id="ARBA00030962"/>
    </source>
</evidence>
<evidence type="ECO:0000313" key="14">
    <source>
        <dbReference type="Proteomes" id="UP000307380"/>
    </source>
</evidence>
<evidence type="ECO:0000256" key="4">
    <source>
        <dbReference type="ARBA" id="ARBA00022553"/>
    </source>
</evidence>
<dbReference type="GO" id="GO:0005886">
    <property type="term" value="C:plasma membrane"/>
    <property type="evidence" value="ECO:0007669"/>
    <property type="project" value="TreeGrafter"/>
</dbReference>
<keyword evidence="7" id="KW-0598">Phosphotransferase system</keyword>
<evidence type="ECO:0000256" key="6">
    <source>
        <dbReference type="ARBA" id="ARBA00022679"/>
    </source>
</evidence>
<dbReference type="InterPro" id="IPR016152">
    <property type="entry name" value="PTrfase/Anion_transptr"/>
</dbReference>
<dbReference type="Proteomes" id="UP000307380">
    <property type="component" value="Unassembled WGS sequence"/>
</dbReference>
<keyword evidence="3" id="KW-0813">Transport</keyword>
<feature type="domain" description="PTS EIIA type-2" evidence="12">
    <location>
        <begin position="4"/>
        <end position="143"/>
    </location>
</feature>
<proteinExistence type="predicted"/>
<reference evidence="13 14" key="1">
    <citation type="submission" date="2019-04" db="EMBL/GenBank/DDBJ databases">
        <authorList>
            <person name="Jiang L."/>
        </authorList>
    </citation>
    <scope>NUCLEOTIDE SEQUENCE [LARGE SCALE GENOMIC DNA]</scope>
    <source>
        <strain evidence="13 14">YIM 131861</strain>
    </source>
</reference>
<dbReference type="PROSITE" id="PS00372">
    <property type="entry name" value="PTS_EIIA_TYPE_2_HIS"/>
    <property type="match status" value="1"/>
</dbReference>
<keyword evidence="6" id="KW-0808">Transferase</keyword>
<comment type="function">
    <text evidence="1">The phosphoenolpyruvate-dependent sugar phosphotransferase system (sugar PTS), a major carbohydrate active transport system, catalyzes the phosphorylation of incoming sugar substrates concomitantly with their translocation across the cell membrane. The enzyme II CmtAB PTS system is involved in D-mannitol transport.</text>
</comment>
<dbReference type="PANTHER" id="PTHR30181">
    <property type="entry name" value="MANNITOL PERMEASE IIC COMPONENT"/>
    <property type="match status" value="1"/>
</dbReference>
<evidence type="ECO:0000259" key="12">
    <source>
        <dbReference type="PROSITE" id="PS51094"/>
    </source>
</evidence>
<dbReference type="CDD" id="cd00211">
    <property type="entry name" value="PTS_IIA_fru"/>
    <property type="match status" value="1"/>
</dbReference>
<dbReference type="PROSITE" id="PS51094">
    <property type="entry name" value="PTS_EIIA_TYPE_2"/>
    <property type="match status" value="1"/>
</dbReference>
<keyword evidence="5" id="KW-0762">Sugar transport</keyword>
<evidence type="ECO:0000256" key="9">
    <source>
        <dbReference type="ARBA" id="ARBA00029908"/>
    </source>
</evidence>
<keyword evidence="14" id="KW-1185">Reference proteome</keyword>
<dbReference type="OrthoDB" id="1640042at2"/>
<dbReference type="GO" id="GO:0009401">
    <property type="term" value="P:phosphoenolpyruvate-dependent sugar phosphotransferase system"/>
    <property type="evidence" value="ECO:0007669"/>
    <property type="project" value="UniProtKB-KW"/>
</dbReference>
<dbReference type="Gene3D" id="3.40.930.10">
    <property type="entry name" value="Mannitol-specific EII, Chain A"/>
    <property type="match status" value="1"/>
</dbReference>
<dbReference type="InterPro" id="IPR002178">
    <property type="entry name" value="PTS_EIIA_type-2_dom"/>
</dbReference>
<evidence type="ECO:0000256" key="2">
    <source>
        <dbReference type="ARBA" id="ARBA00014783"/>
    </source>
</evidence>
<evidence type="ECO:0000256" key="10">
    <source>
        <dbReference type="ARBA" id="ARBA00030956"/>
    </source>
</evidence>
<keyword evidence="4" id="KW-0597">Phosphoprotein</keyword>
<dbReference type="AlphaFoldDB" id="A0A4V3WU74"/>
<dbReference type="PANTHER" id="PTHR30181:SF2">
    <property type="entry name" value="PTS SYSTEM MANNITOL-SPECIFIC EIICBA COMPONENT"/>
    <property type="match status" value="1"/>
</dbReference>
<evidence type="ECO:0000313" key="13">
    <source>
        <dbReference type="EMBL" id="THG34667.1"/>
    </source>
</evidence>
<comment type="caution">
    <text evidence="13">The sequence shown here is derived from an EMBL/GenBank/DDBJ whole genome shotgun (WGS) entry which is preliminary data.</text>
</comment>
<evidence type="ECO:0000256" key="8">
    <source>
        <dbReference type="ARBA" id="ARBA00022777"/>
    </source>
</evidence>
<dbReference type="SUPFAM" id="SSF55804">
    <property type="entry name" value="Phoshotransferase/anion transport protein"/>
    <property type="match status" value="1"/>
</dbReference>
<keyword evidence="8" id="KW-0418">Kinase</keyword>
<dbReference type="Pfam" id="PF00359">
    <property type="entry name" value="PTS_EIIA_2"/>
    <property type="match status" value="1"/>
</dbReference>